<dbReference type="RefSeq" id="WP_039737234.1">
    <property type="nucleotide sequence ID" value="NZ_JTCM02000157.1"/>
</dbReference>
<dbReference type="CDD" id="cd18772">
    <property type="entry name" value="PIN_Mut7-C-like"/>
    <property type="match status" value="1"/>
</dbReference>
<comment type="caution">
    <text evidence="2">The sequence shown here is derived from an EMBL/GenBank/DDBJ whole genome shotgun (WGS) entry which is preliminary data.</text>
</comment>
<evidence type="ECO:0000313" key="2">
    <source>
        <dbReference type="EMBL" id="NEU77139.1"/>
    </source>
</evidence>
<name>A0A846HK35_9CYAN</name>
<dbReference type="Pfam" id="PF18480">
    <property type="entry name" value="DUF5615"/>
    <property type="match status" value="1"/>
</dbReference>
<dbReference type="AlphaFoldDB" id="A0A846HK35"/>
<accession>A0A846HK35</accession>
<organism evidence="2 3">
    <name type="scientific">Hassallia byssoidea VB512170</name>
    <dbReference type="NCBI Taxonomy" id="1304833"/>
    <lineage>
        <taxon>Bacteria</taxon>
        <taxon>Bacillati</taxon>
        <taxon>Cyanobacteriota</taxon>
        <taxon>Cyanophyceae</taxon>
        <taxon>Nostocales</taxon>
        <taxon>Tolypothrichaceae</taxon>
        <taxon>Hassallia</taxon>
    </lineage>
</organism>
<dbReference type="InterPro" id="IPR041049">
    <property type="entry name" value="DUF5615"/>
</dbReference>
<evidence type="ECO:0000259" key="1">
    <source>
        <dbReference type="Pfam" id="PF18480"/>
    </source>
</evidence>
<dbReference type="EMBL" id="JTCM02000157">
    <property type="protein sequence ID" value="NEU77139.1"/>
    <property type="molecule type" value="Genomic_DNA"/>
</dbReference>
<reference evidence="2 3" key="1">
    <citation type="journal article" date="2015" name="Genome Announc.">
        <title>Draft Genome Sequence of Cyanobacterium Hassallia byssoidea Strain VB512170, Isolated from Monuments in India.</title>
        <authorList>
            <person name="Singh D."/>
            <person name="Chandrababunaidu M.M."/>
            <person name="Panda A."/>
            <person name="Sen D."/>
            <person name="Bhattacharyya S."/>
            <person name="Adhikary S.P."/>
            <person name="Tripathy S."/>
        </authorList>
    </citation>
    <scope>NUCLEOTIDE SEQUENCE [LARGE SCALE GENOMIC DNA]</scope>
    <source>
        <strain evidence="2 3">VB512170</strain>
    </source>
</reference>
<dbReference type="Proteomes" id="UP000031549">
    <property type="component" value="Unassembled WGS sequence"/>
</dbReference>
<protein>
    <recommendedName>
        <fullName evidence="1">DUF5615 domain-containing protein</fullName>
    </recommendedName>
</protein>
<evidence type="ECO:0000313" key="3">
    <source>
        <dbReference type="Proteomes" id="UP000031549"/>
    </source>
</evidence>
<feature type="domain" description="DUF5615" evidence="1">
    <location>
        <begin position="1"/>
        <end position="108"/>
    </location>
</feature>
<keyword evidence="3" id="KW-1185">Reference proteome</keyword>
<gene>
    <name evidence="2" type="ORF">PI95_032730</name>
</gene>
<sequence>MKFLVDAQLPVRLARFLESAGYDTIHTKDLPQRNATTDVEINAISIQESRIVVTKDRDFFDSFLIRQEPYKLLLVTTGNITNTELEALFVNNLAQLAGLFAQHVLIEISRNAIIVHQ</sequence>
<proteinExistence type="predicted"/>